<protein>
    <submittedName>
        <fullName evidence="3">Peptidase M23-like protein</fullName>
    </submittedName>
</protein>
<name>A0A542YQ96_9MICO</name>
<dbReference type="PANTHER" id="PTHR21666">
    <property type="entry name" value="PEPTIDASE-RELATED"/>
    <property type="match status" value="1"/>
</dbReference>
<evidence type="ECO:0000259" key="2">
    <source>
        <dbReference type="Pfam" id="PF01551"/>
    </source>
</evidence>
<dbReference type="CDD" id="cd12797">
    <property type="entry name" value="M23_peptidase"/>
    <property type="match status" value="1"/>
</dbReference>
<proteinExistence type="predicted"/>
<sequence length="247" mass="25207">MPLTALAAGVLLGVGAETAGPGTVPRAAVSPPGQAAGPSGGDVLLAPVDTSQRQSPAAQRSTGRTAVAAPVPQQVLARTATAAGDLAETARVSASSLRTGVETAGESRAQLADIVAARQLHRPILEGTRTSSYGWRWGRMHEGMDIAADHGTPLYAVGQGRVTTAEFSGGLGLHVKLTLDDGTVLVYGHLSTLAVKVGDEVAAGEVLGEVGSTGRSTGAHLHFEVRVADEPLDPGPWLTERFGTEGW</sequence>
<comment type="caution">
    <text evidence="3">The sequence shown here is derived from an EMBL/GenBank/DDBJ whole genome shotgun (WGS) entry which is preliminary data.</text>
</comment>
<dbReference type="SUPFAM" id="SSF51261">
    <property type="entry name" value="Duplicated hybrid motif"/>
    <property type="match status" value="1"/>
</dbReference>
<dbReference type="PANTHER" id="PTHR21666:SF270">
    <property type="entry name" value="MUREIN HYDROLASE ACTIVATOR ENVC"/>
    <property type="match status" value="1"/>
</dbReference>
<keyword evidence="4" id="KW-1185">Reference proteome</keyword>
<dbReference type="Pfam" id="PF01551">
    <property type="entry name" value="Peptidase_M23"/>
    <property type="match status" value="1"/>
</dbReference>
<feature type="compositionally biased region" description="Polar residues" evidence="1">
    <location>
        <begin position="49"/>
        <end position="64"/>
    </location>
</feature>
<organism evidence="3 4">
    <name type="scientific">Ornithinicoccus hortensis</name>
    <dbReference type="NCBI Taxonomy" id="82346"/>
    <lineage>
        <taxon>Bacteria</taxon>
        <taxon>Bacillati</taxon>
        <taxon>Actinomycetota</taxon>
        <taxon>Actinomycetes</taxon>
        <taxon>Micrococcales</taxon>
        <taxon>Intrasporangiaceae</taxon>
        <taxon>Ornithinicoccus</taxon>
    </lineage>
</organism>
<dbReference type="InterPro" id="IPR016047">
    <property type="entry name" value="M23ase_b-sheet_dom"/>
</dbReference>
<feature type="compositionally biased region" description="Low complexity" evidence="1">
    <location>
        <begin position="27"/>
        <end position="37"/>
    </location>
</feature>
<dbReference type="GO" id="GO:0004222">
    <property type="term" value="F:metalloendopeptidase activity"/>
    <property type="evidence" value="ECO:0007669"/>
    <property type="project" value="TreeGrafter"/>
</dbReference>
<dbReference type="Proteomes" id="UP000319516">
    <property type="component" value="Unassembled WGS sequence"/>
</dbReference>
<feature type="domain" description="M23ase beta-sheet core" evidence="2">
    <location>
        <begin position="139"/>
        <end position="234"/>
    </location>
</feature>
<gene>
    <name evidence="3" type="ORF">FB467_1331</name>
</gene>
<dbReference type="Gene3D" id="2.70.70.10">
    <property type="entry name" value="Glucose Permease (Domain IIA)"/>
    <property type="match status" value="1"/>
</dbReference>
<dbReference type="AlphaFoldDB" id="A0A542YQ96"/>
<dbReference type="InterPro" id="IPR011055">
    <property type="entry name" value="Dup_hybrid_motif"/>
</dbReference>
<evidence type="ECO:0000313" key="4">
    <source>
        <dbReference type="Proteomes" id="UP000319516"/>
    </source>
</evidence>
<evidence type="ECO:0000313" key="3">
    <source>
        <dbReference type="EMBL" id="TQL50227.1"/>
    </source>
</evidence>
<accession>A0A542YQ96</accession>
<evidence type="ECO:0000256" key="1">
    <source>
        <dbReference type="SAM" id="MobiDB-lite"/>
    </source>
</evidence>
<feature type="region of interest" description="Disordered" evidence="1">
    <location>
        <begin position="23"/>
        <end position="70"/>
    </location>
</feature>
<dbReference type="EMBL" id="VFOP01000001">
    <property type="protein sequence ID" value="TQL50227.1"/>
    <property type="molecule type" value="Genomic_DNA"/>
</dbReference>
<reference evidence="3 4" key="1">
    <citation type="submission" date="2019-06" db="EMBL/GenBank/DDBJ databases">
        <title>Sequencing the genomes of 1000 actinobacteria strains.</title>
        <authorList>
            <person name="Klenk H.-P."/>
        </authorList>
    </citation>
    <scope>NUCLEOTIDE SEQUENCE [LARGE SCALE GENOMIC DNA]</scope>
    <source>
        <strain evidence="3 4">DSM 12335</strain>
    </source>
</reference>
<dbReference type="InterPro" id="IPR050570">
    <property type="entry name" value="Cell_wall_metabolism_enzyme"/>
</dbReference>